<comment type="cofactor">
    <cofactor evidence="1">
        <name>NAD(+)</name>
        <dbReference type="ChEBI" id="CHEBI:57540"/>
    </cofactor>
</comment>
<feature type="domain" description="3-dehydroquinate synthase C-terminal" evidence="12">
    <location>
        <begin position="174"/>
        <end position="315"/>
    </location>
</feature>
<evidence type="ECO:0000256" key="4">
    <source>
        <dbReference type="ARBA" id="ARBA00022723"/>
    </source>
</evidence>
<name>A0A840DX36_9BACT</name>
<evidence type="ECO:0000256" key="1">
    <source>
        <dbReference type="ARBA" id="ARBA00001911"/>
    </source>
</evidence>
<evidence type="ECO:0000256" key="5">
    <source>
        <dbReference type="ARBA" id="ARBA00022741"/>
    </source>
</evidence>
<evidence type="ECO:0000256" key="8">
    <source>
        <dbReference type="ARBA" id="ARBA00023239"/>
    </source>
</evidence>
<dbReference type="InterPro" id="IPR030963">
    <property type="entry name" value="DHQ_synth_fam"/>
</dbReference>
<keyword evidence="8 13" id="KW-0456">Lyase</keyword>
<keyword evidence="6" id="KW-0862">Zinc</keyword>
<keyword evidence="5" id="KW-0547">Nucleotide-binding</keyword>
<protein>
    <recommendedName>
        <fullName evidence="10">3-dehydroquinate synthase</fullName>
        <ecNumber evidence="10">4.2.3.4</ecNumber>
    </recommendedName>
</protein>
<evidence type="ECO:0000256" key="3">
    <source>
        <dbReference type="ARBA" id="ARBA00003485"/>
    </source>
</evidence>
<proteinExistence type="predicted"/>
<dbReference type="RefSeq" id="WP_183493764.1">
    <property type="nucleotide sequence ID" value="NZ_JACIFF010000001.1"/>
</dbReference>
<dbReference type="CDD" id="cd08195">
    <property type="entry name" value="DHQS"/>
    <property type="match status" value="1"/>
</dbReference>
<evidence type="ECO:0000256" key="6">
    <source>
        <dbReference type="ARBA" id="ARBA00022833"/>
    </source>
</evidence>
<evidence type="ECO:0000256" key="10">
    <source>
        <dbReference type="NCBIfam" id="TIGR01357"/>
    </source>
</evidence>
<keyword evidence="14" id="KW-1185">Reference proteome</keyword>
<evidence type="ECO:0000313" key="14">
    <source>
        <dbReference type="Proteomes" id="UP000576209"/>
    </source>
</evidence>
<dbReference type="GO" id="GO:0003856">
    <property type="term" value="F:3-dehydroquinate synthase activity"/>
    <property type="evidence" value="ECO:0007669"/>
    <property type="project" value="UniProtKB-UniRule"/>
</dbReference>
<evidence type="ECO:0000259" key="11">
    <source>
        <dbReference type="Pfam" id="PF01761"/>
    </source>
</evidence>
<sequence>MELSVGGEYGIVIDAVGAEQFAWLRERAYAGWVLIMDEETERYCLPRIERYLGSTPLVKIVVPAGERHKHLDTCKFIWEEMFRGGVGRRWCCLNLGGGVIGDMGGFAAGTFKRGIDFVQIPTTLLSQVDASVGGKLGIDFYEVKNSIGLFANPQAVWVDAGFLGTLPEREIRSGYAEIIKHALIADEQQWSELRDIKDIRGLDWPAVIERSVDIKRQVVLKDPFERGIRKALNFGHTIGHAVESYFLHREDRLLHGEAIAIGMITESWLSHETGDLSAAALDDIRDYCLRVYGHQHVPEASFPVLLDLMRQDKKNDTEAINFTFLEKPGEAVVNKTATADMITRSLAYYNSLGS</sequence>
<dbReference type="Pfam" id="PF24621">
    <property type="entry name" value="DHQS_C"/>
    <property type="match status" value="1"/>
</dbReference>
<dbReference type="AlphaFoldDB" id="A0A840DX36"/>
<evidence type="ECO:0000259" key="12">
    <source>
        <dbReference type="Pfam" id="PF24621"/>
    </source>
</evidence>
<dbReference type="Gene3D" id="1.20.1090.10">
    <property type="entry name" value="Dehydroquinate synthase-like - alpha domain"/>
    <property type="match status" value="1"/>
</dbReference>
<dbReference type="InterPro" id="IPR016037">
    <property type="entry name" value="DHQ_synth_AroB"/>
</dbReference>
<organism evidence="13 14">
    <name type="scientific">Neolewinella aquimaris</name>
    <dbReference type="NCBI Taxonomy" id="1835722"/>
    <lineage>
        <taxon>Bacteria</taxon>
        <taxon>Pseudomonadati</taxon>
        <taxon>Bacteroidota</taxon>
        <taxon>Saprospiria</taxon>
        <taxon>Saprospirales</taxon>
        <taxon>Lewinellaceae</taxon>
        <taxon>Neolewinella</taxon>
    </lineage>
</organism>
<dbReference type="Proteomes" id="UP000576209">
    <property type="component" value="Unassembled WGS sequence"/>
</dbReference>
<dbReference type="PANTHER" id="PTHR43622:SF1">
    <property type="entry name" value="3-DEHYDROQUINATE SYNTHASE"/>
    <property type="match status" value="1"/>
</dbReference>
<dbReference type="InterPro" id="IPR056179">
    <property type="entry name" value="DHQS_C"/>
</dbReference>
<comment type="caution">
    <text evidence="13">The sequence shown here is derived from an EMBL/GenBank/DDBJ whole genome shotgun (WGS) entry which is preliminary data.</text>
</comment>
<evidence type="ECO:0000313" key="13">
    <source>
        <dbReference type="EMBL" id="MBB4077500.1"/>
    </source>
</evidence>
<dbReference type="Gene3D" id="3.40.50.1970">
    <property type="match status" value="1"/>
</dbReference>
<dbReference type="GO" id="GO:0009423">
    <property type="term" value="P:chorismate biosynthetic process"/>
    <property type="evidence" value="ECO:0007669"/>
    <property type="project" value="UniProtKB-UniRule"/>
</dbReference>
<comment type="function">
    <text evidence="3">Catalyzes the conversion of 3-deoxy-D-arabino-heptulosonate 7-phosphate (DAHP) to dehydroquinate (DHQ).</text>
</comment>
<evidence type="ECO:0000256" key="7">
    <source>
        <dbReference type="ARBA" id="ARBA00023027"/>
    </source>
</evidence>
<dbReference type="GO" id="GO:0009073">
    <property type="term" value="P:aromatic amino acid family biosynthetic process"/>
    <property type="evidence" value="ECO:0007669"/>
    <property type="project" value="InterPro"/>
</dbReference>
<dbReference type="SUPFAM" id="SSF56796">
    <property type="entry name" value="Dehydroquinate synthase-like"/>
    <property type="match status" value="1"/>
</dbReference>
<dbReference type="GO" id="GO:0005737">
    <property type="term" value="C:cytoplasm"/>
    <property type="evidence" value="ECO:0007669"/>
    <property type="project" value="InterPro"/>
</dbReference>
<gene>
    <name evidence="13" type="ORF">GGR28_000101</name>
</gene>
<dbReference type="GO" id="GO:0000166">
    <property type="term" value="F:nucleotide binding"/>
    <property type="evidence" value="ECO:0007669"/>
    <property type="project" value="UniProtKB-KW"/>
</dbReference>
<dbReference type="PIRSF" id="PIRSF001455">
    <property type="entry name" value="DHQ_synth"/>
    <property type="match status" value="1"/>
</dbReference>
<dbReference type="NCBIfam" id="TIGR01357">
    <property type="entry name" value="aroB"/>
    <property type="match status" value="1"/>
</dbReference>
<evidence type="ECO:0000256" key="9">
    <source>
        <dbReference type="ARBA" id="ARBA00023285"/>
    </source>
</evidence>
<evidence type="ECO:0000256" key="2">
    <source>
        <dbReference type="ARBA" id="ARBA00001941"/>
    </source>
</evidence>
<keyword evidence="4" id="KW-0479">Metal-binding</keyword>
<accession>A0A840DX36</accession>
<feature type="domain" description="3-dehydroquinate synthase N-terminal" evidence="11">
    <location>
        <begin position="60"/>
        <end position="172"/>
    </location>
</feature>
<keyword evidence="9" id="KW-0170">Cobalt</keyword>
<keyword evidence="7" id="KW-0520">NAD</keyword>
<dbReference type="GO" id="GO:0046872">
    <property type="term" value="F:metal ion binding"/>
    <property type="evidence" value="ECO:0007669"/>
    <property type="project" value="UniProtKB-KW"/>
</dbReference>
<dbReference type="EC" id="4.2.3.4" evidence="10"/>
<dbReference type="PANTHER" id="PTHR43622">
    <property type="entry name" value="3-DEHYDROQUINATE SYNTHASE"/>
    <property type="match status" value="1"/>
</dbReference>
<dbReference type="InterPro" id="IPR050071">
    <property type="entry name" value="Dehydroquinate_synthase"/>
</dbReference>
<dbReference type="EMBL" id="JACIFF010000001">
    <property type="protein sequence ID" value="MBB4077500.1"/>
    <property type="molecule type" value="Genomic_DNA"/>
</dbReference>
<comment type="cofactor">
    <cofactor evidence="2">
        <name>Co(2+)</name>
        <dbReference type="ChEBI" id="CHEBI:48828"/>
    </cofactor>
</comment>
<dbReference type="Pfam" id="PF01761">
    <property type="entry name" value="DHQ_synthase"/>
    <property type="match status" value="1"/>
</dbReference>
<reference evidence="13 14" key="1">
    <citation type="submission" date="2020-08" db="EMBL/GenBank/DDBJ databases">
        <title>Genomic Encyclopedia of Type Strains, Phase IV (KMG-IV): sequencing the most valuable type-strain genomes for metagenomic binning, comparative biology and taxonomic classification.</title>
        <authorList>
            <person name="Goeker M."/>
        </authorList>
    </citation>
    <scope>NUCLEOTIDE SEQUENCE [LARGE SCALE GENOMIC DNA]</scope>
    <source>
        <strain evidence="13 14">DSM 105137</strain>
    </source>
</reference>
<dbReference type="InterPro" id="IPR030960">
    <property type="entry name" value="DHQS/DOIS_N"/>
</dbReference>